<proteinExistence type="predicted"/>
<gene>
    <name evidence="2" type="ORF">A3A49_01495</name>
</gene>
<keyword evidence="1" id="KW-0472">Membrane</keyword>
<comment type="caution">
    <text evidence="2">The sequence shown here is derived from an EMBL/GenBank/DDBJ whole genome shotgun (WGS) entry which is preliminary data.</text>
</comment>
<accession>A0A1F5H3E9</accession>
<dbReference type="EMBL" id="MFBO01000006">
    <property type="protein sequence ID" value="OGD98663.1"/>
    <property type="molecule type" value="Genomic_DNA"/>
</dbReference>
<keyword evidence="1" id="KW-0812">Transmembrane</keyword>
<feature type="transmembrane region" description="Helical" evidence="1">
    <location>
        <begin position="6"/>
        <end position="25"/>
    </location>
</feature>
<dbReference type="AlphaFoldDB" id="A0A1F5H3E9"/>
<evidence type="ECO:0000313" key="2">
    <source>
        <dbReference type="EMBL" id="OGD98663.1"/>
    </source>
</evidence>
<name>A0A1F5H3E9_9BACT</name>
<evidence type="ECO:0000313" key="3">
    <source>
        <dbReference type="Proteomes" id="UP000176740"/>
    </source>
</evidence>
<sequence length="443" mass="48100">MFLQKIINFILIFTIIFYLPLFVVVKPILAETFMPALSITSSDITPNSNPDITLTTVQPEGDEVLSQILFSIPAGWDFVAGSSLPQDAEIAYGTFTAFVVEVNNTMTVPVTIRNDKDLQDYKAHWKILFGNPSSPYVTLDSFLDGDISKGHTFTISRAYNFTLQSPVIFSLTFNGIISGIPALTSPLIQGNYNWTAKYTSPTNVEITRIKTLTIPGTATPTGANVTASFSGGSSITFSSVTTDGVTTQTTLTTPPSEGTGQFQLSGGLYFDFNSSAKFSCPCTVTLPYDPVETPNPRIYHLEDGGVWIDVTASVDTVNNTVTGVVSSFSWYAPGQPNFGLEFKDPISALLSISDPMQINSNRTLPVNFVLTDSNGFVSRDDVTVQILDNTNNGFIGEVTAIALKNHYKANLSLKELNLASGIYKLRVKVGNTTYTPVVLFQLI</sequence>
<reference evidence="2 3" key="1">
    <citation type="journal article" date="2016" name="Nat. Commun.">
        <title>Thousands of microbial genomes shed light on interconnected biogeochemical processes in an aquifer system.</title>
        <authorList>
            <person name="Anantharaman K."/>
            <person name="Brown C.T."/>
            <person name="Hug L.A."/>
            <person name="Sharon I."/>
            <person name="Castelle C.J."/>
            <person name="Probst A.J."/>
            <person name="Thomas B.C."/>
            <person name="Singh A."/>
            <person name="Wilkins M.J."/>
            <person name="Karaoz U."/>
            <person name="Brodie E.L."/>
            <person name="Williams K.H."/>
            <person name="Hubbard S.S."/>
            <person name="Banfield J.F."/>
        </authorList>
    </citation>
    <scope>NUCLEOTIDE SEQUENCE [LARGE SCALE GENOMIC DNA]</scope>
</reference>
<evidence type="ECO:0000256" key="1">
    <source>
        <dbReference type="SAM" id="Phobius"/>
    </source>
</evidence>
<organism evidence="2 3">
    <name type="scientific">Candidatus Curtissbacteria bacterium RIFCSPLOWO2_01_FULL_38_11b</name>
    <dbReference type="NCBI Taxonomy" id="1797725"/>
    <lineage>
        <taxon>Bacteria</taxon>
        <taxon>Candidatus Curtissiibacteriota</taxon>
    </lineage>
</organism>
<evidence type="ECO:0008006" key="4">
    <source>
        <dbReference type="Google" id="ProtNLM"/>
    </source>
</evidence>
<protein>
    <recommendedName>
        <fullName evidence="4">Bacterial Ig-like domain-containing protein</fullName>
    </recommendedName>
</protein>
<dbReference type="Proteomes" id="UP000176740">
    <property type="component" value="Unassembled WGS sequence"/>
</dbReference>
<keyword evidence="1" id="KW-1133">Transmembrane helix</keyword>